<comment type="caution">
    <text evidence="3">The sequence shown here is derived from an EMBL/GenBank/DDBJ whole genome shotgun (WGS) entry which is preliminary data.</text>
</comment>
<evidence type="ECO:0000256" key="1">
    <source>
        <dbReference type="SAM" id="MobiDB-lite"/>
    </source>
</evidence>
<dbReference type="SMART" id="SM00331">
    <property type="entry name" value="PP2C_SIG"/>
    <property type="match status" value="1"/>
</dbReference>
<organism evidence="3 4">
    <name type="scientific">Thiomonas arsenitoxydans (strain DSM 22701 / CIP 110005 / 3As)</name>
    <dbReference type="NCBI Taxonomy" id="426114"/>
    <lineage>
        <taxon>Bacteria</taxon>
        <taxon>Pseudomonadati</taxon>
        <taxon>Pseudomonadota</taxon>
        <taxon>Betaproteobacteria</taxon>
        <taxon>Burkholderiales</taxon>
        <taxon>Thiomonas</taxon>
    </lineage>
</organism>
<dbReference type="InterPro" id="IPR036457">
    <property type="entry name" value="PPM-type-like_dom_sf"/>
</dbReference>
<accession>A0A8I1SX82</accession>
<dbReference type="CDD" id="cd00143">
    <property type="entry name" value="PP2Cc"/>
    <property type="match status" value="1"/>
</dbReference>
<name>A0A8I1SX82_THIA3</name>
<reference evidence="3" key="1">
    <citation type="submission" date="2021-02" db="EMBL/GenBank/DDBJ databases">
        <title>Thiocyanate and organic carbon inputs drive convergent selection for specific autotrophic Afipia and Thiobacillus strains within complex microbiomes.</title>
        <authorList>
            <person name="Huddy R.J."/>
            <person name="Sachdeva R."/>
            <person name="Kadzinga F."/>
            <person name="Kantor R.S."/>
            <person name="Harrison S.T.L."/>
            <person name="Banfield J.F."/>
        </authorList>
    </citation>
    <scope>NUCLEOTIDE SEQUENCE</scope>
    <source>
        <strain evidence="3">SCN18_13_7_16_R3_B_64_19</strain>
    </source>
</reference>
<sequence>MDPTDHYPPSRLPPLPTPVQHRAGTRWRLSAASGLHKGDRPYQQDQLRVIAHPRVQGCVLAVIADGMGGKSGGRKAADQVMLTAQQLFERYHPDSDDPHALLRQIVQESHSMIRLTALSTEQEPHSTIVCALFHADEGRCYWSHVGDSRLYIFRNGRLLLRTTDDSYVQTLVDKGEITEAKARNHPMSNVLTCSLGMSELPSKPVEESPLMPGDVLMLCSDGVWHYFTDQDLEIATSKLQPRECCQYLIDKARTRAGGRGDNLSLIVIELARLPAPGETSSASSGA</sequence>
<protein>
    <submittedName>
        <fullName evidence="3">Serine/threonine-protein phosphatase</fullName>
    </submittedName>
</protein>
<dbReference type="Gene3D" id="3.60.40.10">
    <property type="entry name" value="PPM-type phosphatase domain"/>
    <property type="match status" value="1"/>
</dbReference>
<evidence type="ECO:0000259" key="2">
    <source>
        <dbReference type="PROSITE" id="PS51746"/>
    </source>
</evidence>
<dbReference type="Pfam" id="PF13672">
    <property type="entry name" value="PP2C_2"/>
    <property type="match status" value="1"/>
</dbReference>
<feature type="domain" description="PPM-type phosphatase" evidence="2">
    <location>
        <begin position="28"/>
        <end position="270"/>
    </location>
</feature>
<dbReference type="EMBL" id="JAFKMR010000016">
    <property type="protein sequence ID" value="MBN8744276.1"/>
    <property type="molecule type" value="Genomic_DNA"/>
</dbReference>
<evidence type="ECO:0000313" key="4">
    <source>
        <dbReference type="Proteomes" id="UP000664800"/>
    </source>
</evidence>
<proteinExistence type="predicted"/>
<dbReference type="Proteomes" id="UP000664800">
    <property type="component" value="Unassembled WGS sequence"/>
</dbReference>
<feature type="region of interest" description="Disordered" evidence="1">
    <location>
        <begin position="1"/>
        <end position="22"/>
    </location>
</feature>
<dbReference type="AlphaFoldDB" id="A0A8I1SX82"/>
<dbReference type="SUPFAM" id="SSF81606">
    <property type="entry name" value="PP2C-like"/>
    <property type="match status" value="1"/>
</dbReference>
<dbReference type="RefSeq" id="WP_276729863.1">
    <property type="nucleotide sequence ID" value="NZ_DAIPFP010000009.1"/>
</dbReference>
<evidence type="ECO:0000313" key="3">
    <source>
        <dbReference type="EMBL" id="MBN8744276.1"/>
    </source>
</evidence>
<dbReference type="InterPro" id="IPR001932">
    <property type="entry name" value="PPM-type_phosphatase-like_dom"/>
</dbReference>
<gene>
    <name evidence="3" type="ORF">J0I24_08170</name>
</gene>
<dbReference type="PROSITE" id="PS51746">
    <property type="entry name" value="PPM_2"/>
    <property type="match status" value="1"/>
</dbReference>
<dbReference type="SMART" id="SM00332">
    <property type="entry name" value="PP2Cc"/>
    <property type="match status" value="1"/>
</dbReference>